<dbReference type="Gene3D" id="3.80.10.10">
    <property type="entry name" value="Ribonuclease Inhibitor"/>
    <property type="match status" value="1"/>
</dbReference>
<keyword evidence="1" id="KW-0732">Signal</keyword>
<reference evidence="2 3" key="1">
    <citation type="journal article" date="2018" name="Sci. Rep.">
        <title>Genomic signatures of local adaptation to the degree of environmental predictability in rotifers.</title>
        <authorList>
            <person name="Franch-Gras L."/>
            <person name="Hahn C."/>
            <person name="Garcia-Roger E.M."/>
            <person name="Carmona M.J."/>
            <person name="Serra M."/>
            <person name="Gomez A."/>
        </authorList>
    </citation>
    <scope>NUCLEOTIDE SEQUENCE [LARGE SCALE GENOMIC DNA]</scope>
    <source>
        <strain evidence="2">HYR1</strain>
    </source>
</reference>
<accession>A0A3M7RTQ0</accession>
<name>A0A3M7RTQ0_BRAPC</name>
<gene>
    <name evidence="2" type="ORF">BpHYR1_011779</name>
</gene>
<keyword evidence="3" id="KW-1185">Reference proteome</keyword>
<dbReference type="InterPro" id="IPR032675">
    <property type="entry name" value="LRR_dom_sf"/>
</dbReference>
<dbReference type="EMBL" id="REGN01002659">
    <property type="protein sequence ID" value="RNA26862.1"/>
    <property type="molecule type" value="Genomic_DNA"/>
</dbReference>
<proteinExistence type="predicted"/>
<organism evidence="2 3">
    <name type="scientific">Brachionus plicatilis</name>
    <name type="common">Marine rotifer</name>
    <name type="synonym">Brachionus muelleri</name>
    <dbReference type="NCBI Taxonomy" id="10195"/>
    <lineage>
        <taxon>Eukaryota</taxon>
        <taxon>Metazoa</taxon>
        <taxon>Spiralia</taxon>
        <taxon>Gnathifera</taxon>
        <taxon>Rotifera</taxon>
        <taxon>Eurotatoria</taxon>
        <taxon>Monogononta</taxon>
        <taxon>Pseudotrocha</taxon>
        <taxon>Ploima</taxon>
        <taxon>Brachionidae</taxon>
        <taxon>Brachionus</taxon>
    </lineage>
</organism>
<evidence type="ECO:0000256" key="1">
    <source>
        <dbReference type="SAM" id="SignalP"/>
    </source>
</evidence>
<comment type="caution">
    <text evidence="2">The sequence shown here is derived from an EMBL/GenBank/DDBJ whole genome shotgun (WGS) entry which is preliminary data.</text>
</comment>
<dbReference type="Proteomes" id="UP000276133">
    <property type="component" value="Unassembled WGS sequence"/>
</dbReference>
<feature type="chain" id="PRO_5018106976" evidence="1">
    <location>
        <begin position="24"/>
        <end position="495"/>
    </location>
</feature>
<protein>
    <submittedName>
        <fullName evidence="2">Uncharacterized protein</fullName>
    </submittedName>
</protein>
<dbReference type="SUPFAM" id="SSF52058">
    <property type="entry name" value="L domain-like"/>
    <property type="match status" value="1"/>
</dbReference>
<feature type="signal peptide" evidence="1">
    <location>
        <begin position="1"/>
        <end position="23"/>
    </location>
</feature>
<sequence length="495" mass="58730">MLRQVFNLFNFLLFQGLFRKLYVEEDEPPRLLRINLIWRTNKNGELNIKLDSKFNKYISEKEATKFQVYAQLIKNKNDHVIIDLSQKEKNQIDSLKLRSYIEMKSRNEIPMTESGFELIPTYLDVESVRELKIVSYSDTELPTQLFRPFKNLTRFEIRTLFFLNTLNENSFIGLEGLEILELYSDPTDENLIDIKENTFKALINLKLLIFTDCRFVNFHKTNGLENLRELKIKGCSFLEDFRLEYLELCKNLENLLIFDSSFDKSEFKSFNGFEKLKILETDEKEEELLKSNLYILSLYRQSFKPHVSLNGLKFLNIRVECRLKKIEHLNQLNQLEFLDFCLPNKLTKKFNQVNLPKLKYLVLTCRNTPNFNESLKNLQGLEVINAKFTPRDQFINLKSLDYLAITDPKKSMFDKFCGTTFSTIKNLKFLKIESSNFEFFYEDDKRNEINEKLSKLFESPENVLFHDEICGNEILFEKVHINVYTIPFHPDLDLT</sequence>
<evidence type="ECO:0000313" key="2">
    <source>
        <dbReference type="EMBL" id="RNA26862.1"/>
    </source>
</evidence>
<dbReference type="AlphaFoldDB" id="A0A3M7RTQ0"/>
<evidence type="ECO:0000313" key="3">
    <source>
        <dbReference type="Proteomes" id="UP000276133"/>
    </source>
</evidence>
<dbReference type="OrthoDB" id="827707at2759"/>